<sequence>MSGRRGDSYPDSYPDPDPDPDPDLCPNFGRGWPLPRGAASDAVDAVDPSHRRRCQGLERRGTGETNRGLCRPCHRTRVPGGFARNDAWALGRHVESAEEGVRERAHDDGRTCDGAHVALAQQRQRRQQHGEEEEEEEGEQEGEQEEQEGEGGSPVSVGQQQRLGSASLVESLVESLVASLLANLWANLWANGRRGHGETSGNPAVAEATAPEMVAGWDIDGCGKALPGRSLAKARDGCRAQTCGRRTRGMEAGGSCQIWSGATAEKHLEMPRRLDDGRNG</sequence>
<comment type="caution">
    <text evidence="2">The sequence shown here is derived from an EMBL/GenBank/DDBJ whole genome shotgun (WGS) entry which is preliminary data.</text>
</comment>
<keyword evidence="3" id="KW-1185">Reference proteome</keyword>
<dbReference type="AlphaFoldDB" id="A0A9P8QL10"/>
<evidence type="ECO:0000256" key="1">
    <source>
        <dbReference type="SAM" id="MobiDB-lite"/>
    </source>
</evidence>
<dbReference type="Proteomes" id="UP000827724">
    <property type="component" value="Unassembled WGS sequence"/>
</dbReference>
<gene>
    <name evidence="2" type="ORF">Trco_003422</name>
</gene>
<evidence type="ECO:0000313" key="2">
    <source>
        <dbReference type="EMBL" id="KAH6607109.1"/>
    </source>
</evidence>
<accession>A0A9P8QL10</accession>
<feature type="region of interest" description="Disordered" evidence="1">
    <location>
        <begin position="1"/>
        <end position="75"/>
    </location>
</feature>
<protein>
    <submittedName>
        <fullName evidence="2">Uncharacterized protein</fullName>
    </submittedName>
</protein>
<dbReference type="EMBL" id="JAIWOZ010000003">
    <property type="protein sequence ID" value="KAH6607109.1"/>
    <property type="molecule type" value="Genomic_DNA"/>
</dbReference>
<feature type="region of interest" description="Disordered" evidence="1">
    <location>
        <begin position="121"/>
        <end position="159"/>
    </location>
</feature>
<evidence type="ECO:0000313" key="3">
    <source>
        <dbReference type="Proteomes" id="UP000827724"/>
    </source>
</evidence>
<feature type="compositionally biased region" description="Acidic residues" evidence="1">
    <location>
        <begin position="131"/>
        <end position="149"/>
    </location>
</feature>
<proteinExistence type="predicted"/>
<reference evidence="2" key="1">
    <citation type="submission" date="2021-08" db="EMBL/GenBank/DDBJ databases">
        <title>Chromosome-Level Trichoderma cornu-damae using Hi-C Data.</title>
        <authorList>
            <person name="Kim C.S."/>
        </authorList>
    </citation>
    <scope>NUCLEOTIDE SEQUENCE</scope>
    <source>
        <strain evidence="2">KA19-0412C</strain>
    </source>
</reference>
<organism evidence="2 3">
    <name type="scientific">Trichoderma cornu-damae</name>
    <dbReference type="NCBI Taxonomy" id="654480"/>
    <lineage>
        <taxon>Eukaryota</taxon>
        <taxon>Fungi</taxon>
        <taxon>Dikarya</taxon>
        <taxon>Ascomycota</taxon>
        <taxon>Pezizomycotina</taxon>
        <taxon>Sordariomycetes</taxon>
        <taxon>Hypocreomycetidae</taxon>
        <taxon>Hypocreales</taxon>
        <taxon>Hypocreaceae</taxon>
        <taxon>Trichoderma</taxon>
    </lineage>
</organism>
<name>A0A9P8QL10_9HYPO</name>